<sequence length="53" mass="6360">MKLFRLKVSDSRSSKDRSKYLIARYARDEESLMSEMKTHGYLNIHSVKEVYVY</sequence>
<dbReference type="EMBL" id="PP579741">
    <property type="protein sequence ID" value="XAG95773.1"/>
    <property type="molecule type" value="Genomic_DNA"/>
</dbReference>
<evidence type="ECO:0000313" key="2">
    <source>
        <dbReference type="Proteomes" id="UP001437386"/>
    </source>
</evidence>
<reference evidence="1 2" key="1">
    <citation type="submission" date="2024-04" db="EMBL/GenBank/DDBJ databases">
        <authorList>
            <person name="Wojcicki M."/>
            <person name="Srednicka P."/>
            <person name="Shymialevich D."/>
            <person name="Sokolowska B."/>
        </authorList>
    </citation>
    <scope>NUCLEOTIDE SEQUENCE [LARGE SCALE GENOMIC DNA]</scope>
</reference>
<gene>
    <name evidence="1" type="ORF">U7154_000006</name>
</gene>
<name>A0AAX4Q586_9CAUD</name>
<dbReference type="Proteomes" id="UP001437386">
    <property type="component" value="Segment"/>
</dbReference>
<accession>A0AAX4Q586</accession>
<protein>
    <submittedName>
        <fullName evidence="1">Uncharacterized protein</fullName>
    </submittedName>
</protein>
<evidence type="ECO:0000313" key="1">
    <source>
        <dbReference type="EMBL" id="XAG95773.1"/>
    </source>
</evidence>
<keyword evidence="2" id="KW-1185">Reference proteome</keyword>
<organism evidence="1 2">
    <name type="scientific">Enterobacter phage KKP_3711</name>
    <dbReference type="NCBI Taxonomy" id="3109398"/>
    <lineage>
        <taxon>Viruses</taxon>
        <taxon>Duplodnaviria</taxon>
        <taxon>Heunggongvirae</taxon>
        <taxon>Uroviricota</taxon>
        <taxon>Caudoviricetes</taxon>
        <taxon>Demerecviridae</taxon>
        <taxon>Markadamsvirinae</taxon>
    </lineage>
</organism>
<proteinExistence type="predicted"/>